<dbReference type="eggNOG" id="ENOG5031BMQ">
    <property type="taxonomic scope" value="Bacteria"/>
</dbReference>
<dbReference type="PANTHER" id="PTHR46586:SF3">
    <property type="entry name" value="ANKYRIN REPEAT-CONTAINING PROTEIN"/>
    <property type="match status" value="1"/>
</dbReference>
<dbReference type="HOGENOM" id="CLU_026288_0_0_5"/>
<dbReference type="KEGG" id="rcm:A1E_01730"/>
<sequence length="581" mass="66055">MQKILLKGRNVNIKNPNPNIKEIKTLAELPSGTGHEYFINSHGLEIKSFLKKDYSFLYITGLSAEDGTKISILDITLLNNIQNGIHADQCNIVHIYSCYSGAAQHHLNCIHGNIVLCTYNKASDVNVILLAQSNYDARIKNDSSLIEYIRDNFHLLAASDFSISYKLDDQIYNFSLSADEIKKMKSIEELPAFLHKKYDAFVKFYTKIYAEYHESYPEIFNLKIEPEPKALTQADLIRVFNRVVVLEVYNFNKSSLSNIKTMLNQEGLNINICIDRAIRQGNCELLICLLNYYNTKEVEPYILDKAIERGDINILKAILEHSTTKIGSYTLNQVIERGDVNILKAILEHSTTKIESYTLNQVIERGDVNILKAILEHSTTQMDFYTLAQVIKKGDVNILKVVLEHNTKEVEFCSLFLIYQAIERGDVNILKAILEHSTTKIGSYTLNQVIERGDVNILKAILEHSTTQIESYNLAKVVEKGDVNILKAVLEHNTKEVEFCTLFLIYKAIERGDVNILKAILEHNTKEVDSYNFNLEILFNDPTVNSYNNTAEETNDVENTSTINTMLNVVEEVTILGESSE</sequence>
<dbReference type="PANTHER" id="PTHR46586">
    <property type="entry name" value="ANKYRIN REPEAT-CONTAINING PROTEIN"/>
    <property type="match status" value="1"/>
</dbReference>
<dbReference type="Proteomes" id="UP000007056">
    <property type="component" value="Chromosome"/>
</dbReference>
<organism evidence="1 2">
    <name type="scientific">Rickettsia canadensis (strain McKiel)</name>
    <dbReference type="NCBI Taxonomy" id="293613"/>
    <lineage>
        <taxon>Bacteria</taxon>
        <taxon>Pseudomonadati</taxon>
        <taxon>Pseudomonadota</taxon>
        <taxon>Alphaproteobacteria</taxon>
        <taxon>Rickettsiales</taxon>
        <taxon>Rickettsiaceae</taxon>
        <taxon>Rickettsieae</taxon>
        <taxon>Rickettsia</taxon>
        <taxon>belli group</taxon>
    </lineage>
</organism>
<dbReference type="InterPro" id="IPR052050">
    <property type="entry name" value="SecEffector_AnkRepeat"/>
</dbReference>
<reference evidence="2" key="1">
    <citation type="submission" date="2007-09" db="EMBL/GenBank/DDBJ databases">
        <title>Complete genome sequence of Rickettsia canadensis.</title>
        <authorList>
            <person name="Madan A."/>
            <person name="Fahey J."/>
            <person name="Helton E."/>
            <person name="Ketteman M."/>
            <person name="Madan A."/>
            <person name="Rodrigues S."/>
            <person name="Sanchez A."/>
            <person name="Whiting M."/>
            <person name="Dasch G."/>
            <person name="Eremeeva M."/>
        </authorList>
    </citation>
    <scope>NUCLEOTIDE SEQUENCE [LARGE SCALE GENOMIC DNA]</scope>
    <source>
        <strain evidence="2">McKiel</strain>
    </source>
</reference>
<evidence type="ECO:0000313" key="1">
    <source>
        <dbReference type="EMBL" id="ABV73291.1"/>
    </source>
</evidence>
<dbReference type="SUPFAM" id="SSF48403">
    <property type="entry name" value="Ankyrin repeat"/>
    <property type="match status" value="1"/>
</dbReference>
<keyword evidence="1" id="KW-0687">Ribonucleoprotein</keyword>
<protein>
    <submittedName>
        <fullName evidence="1">30S ribosomal protein S21</fullName>
    </submittedName>
</protein>
<dbReference type="GO" id="GO:0005840">
    <property type="term" value="C:ribosome"/>
    <property type="evidence" value="ECO:0007669"/>
    <property type="project" value="UniProtKB-KW"/>
</dbReference>
<dbReference type="RefSeq" id="WP_012148490.1">
    <property type="nucleotide sequence ID" value="NC_009879.1"/>
</dbReference>
<accession>A8EY58</accession>
<evidence type="ECO:0000313" key="2">
    <source>
        <dbReference type="Proteomes" id="UP000007056"/>
    </source>
</evidence>
<dbReference type="InterPro" id="IPR036770">
    <property type="entry name" value="Ankyrin_rpt-contain_sf"/>
</dbReference>
<dbReference type="STRING" id="293613.A1E_01730"/>
<dbReference type="SUPFAM" id="SSF140860">
    <property type="entry name" value="Pseudo ankyrin repeat-like"/>
    <property type="match status" value="1"/>
</dbReference>
<dbReference type="Gene3D" id="1.25.40.20">
    <property type="entry name" value="Ankyrin repeat-containing domain"/>
    <property type="match status" value="1"/>
</dbReference>
<gene>
    <name evidence="1" type="primary">rpsU</name>
    <name evidence="1" type="ordered locus">A1E_01730</name>
</gene>
<name>A8EY58_RICCK</name>
<proteinExistence type="predicted"/>
<keyword evidence="1" id="KW-0689">Ribosomal protein</keyword>
<dbReference type="EMBL" id="CP000409">
    <property type="protein sequence ID" value="ABV73291.1"/>
    <property type="molecule type" value="Genomic_DNA"/>
</dbReference>
<dbReference type="AlphaFoldDB" id="A8EY58"/>